<dbReference type="NCBIfam" id="TIGR01725">
    <property type="entry name" value="phge_HK97_gp10"/>
    <property type="match status" value="1"/>
</dbReference>
<accession>A0A9C7G931</accession>
<comment type="caution">
    <text evidence="1">The sequence shown here is derived from an EMBL/GenBank/DDBJ whole genome shotgun (WGS) entry which is preliminary data.</text>
</comment>
<organism evidence="1 2">
    <name type="scientific">Pseudoneobacillus rhizosphaerae</name>
    <dbReference type="NCBI Taxonomy" id="2880968"/>
    <lineage>
        <taxon>Bacteria</taxon>
        <taxon>Bacillati</taxon>
        <taxon>Bacillota</taxon>
        <taxon>Bacilli</taxon>
        <taxon>Bacillales</taxon>
        <taxon>Bacillaceae</taxon>
        <taxon>Pseudoneobacillus</taxon>
    </lineage>
</organism>
<dbReference type="InterPro" id="IPR010064">
    <property type="entry name" value="HK97-gp10_tail"/>
</dbReference>
<reference evidence="1" key="1">
    <citation type="submission" date="2021-10" db="EMBL/GenBank/DDBJ databases">
        <authorList>
            <person name="Criscuolo A."/>
        </authorList>
    </citation>
    <scope>NUCLEOTIDE SEQUENCE</scope>
    <source>
        <strain evidence="1">CIP111885</strain>
    </source>
</reference>
<dbReference type="Proteomes" id="UP000789845">
    <property type="component" value="Unassembled WGS sequence"/>
</dbReference>
<dbReference type="Pfam" id="PF04883">
    <property type="entry name" value="HK97-gp10_like"/>
    <property type="match status" value="1"/>
</dbReference>
<proteinExistence type="predicted"/>
<evidence type="ECO:0000313" key="2">
    <source>
        <dbReference type="Proteomes" id="UP000789845"/>
    </source>
</evidence>
<sequence>MEVKITGLDDILQNLMRLNLNETVENKALTEAGKVIKTAIESESKFGNRSRGIYKNNIKLRRPKDGEVIIHSSKAYHGHIIEFGRSGGSIITKKGKKITWGPTAPNPVFARGFESSKNEAKEAMIAEIQKGLGL</sequence>
<dbReference type="EMBL" id="CAKJTG010000008">
    <property type="protein sequence ID" value="CAG9608051.1"/>
    <property type="molecule type" value="Genomic_DNA"/>
</dbReference>
<gene>
    <name evidence="1" type="ORF">NEOCIP111885_01743</name>
</gene>
<evidence type="ECO:0000313" key="1">
    <source>
        <dbReference type="EMBL" id="CAG9608051.1"/>
    </source>
</evidence>
<dbReference type="AlphaFoldDB" id="A0A9C7G931"/>
<protein>
    <recommendedName>
        <fullName evidence="3">HK97 gp10 family phage protein</fullName>
    </recommendedName>
</protein>
<keyword evidence="2" id="KW-1185">Reference proteome</keyword>
<name>A0A9C7G931_9BACI</name>
<evidence type="ECO:0008006" key="3">
    <source>
        <dbReference type="Google" id="ProtNLM"/>
    </source>
</evidence>